<dbReference type="Proteomes" id="UP000593818">
    <property type="component" value="Chromosome"/>
</dbReference>
<dbReference type="InterPro" id="IPR000551">
    <property type="entry name" value="MerR-type_HTH_dom"/>
</dbReference>
<dbReference type="SMART" id="SM00422">
    <property type="entry name" value="HTH_MERR"/>
    <property type="match status" value="1"/>
</dbReference>
<dbReference type="GO" id="GO:0003700">
    <property type="term" value="F:DNA-binding transcription factor activity"/>
    <property type="evidence" value="ECO:0007669"/>
    <property type="project" value="InterPro"/>
</dbReference>
<proteinExistence type="predicted"/>
<accession>A0A7M2XKZ0</accession>
<dbReference type="PROSITE" id="PS50937">
    <property type="entry name" value="HTH_MERR_2"/>
    <property type="match status" value="1"/>
</dbReference>
<keyword evidence="4" id="KW-1185">Reference proteome</keyword>
<evidence type="ECO:0000256" key="1">
    <source>
        <dbReference type="ARBA" id="ARBA00023125"/>
    </source>
</evidence>
<dbReference type="RefSeq" id="WP_138844345.1">
    <property type="nucleotide sequence ID" value="NZ_CP040719.1"/>
</dbReference>
<dbReference type="SUPFAM" id="SSF46955">
    <property type="entry name" value="Putative DNA-binding domain"/>
    <property type="match status" value="1"/>
</dbReference>
<dbReference type="PROSITE" id="PS00552">
    <property type="entry name" value="HTH_MERR_1"/>
    <property type="match status" value="1"/>
</dbReference>
<dbReference type="InterPro" id="IPR012925">
    <property type="entry name" value="TipAS_dom"/>
</dbReference>
<keyword evidence="1" id="KW-0238">DNA-binding</keyword>
<dbReference type="EMBL" id="CP063450">
    <property type="protein sequence ID" value="QOV98083.1"/>
    <property type="molecule type" value="Genomic_DNA"/>
</dbReference>
<organism evidence="3 4">
    <name type="scientific">Rhodococcus pyridinivorans</name>
    <dbReference type="NCBI Taxonomy" id="103816"/>
    <lineage>
        <taxon>Bacteria</taxon>
        <taxon>Bacillati</taxon>
        <taxon>Actinomycetota</taxon>
        <taxon>Actinomycetes</taxon>
        <taxon>Mycobacteriales</taxon>
        <taxon>Nocardiaceae</taxon>
        <taxon>Rhodococcus</taxon>
    </lineage>
</organism>
<dbReference type="AlphaFoldDB" id="A0A7M2XKZ0"/>
<dbReference type="PRINTS" id="PR00040">
    <property type="entry name" value="HTHMERR"/>
</dbReference>
<feature type="domain" description="HTH merR-type" evidence="2">
    <location>
        <begin position="15"/>
        <end position="84"/>
    </location>
</feature>
<protein>
    <submittedName>
        <fullName evidence="3">TipAS antibiotic-recognition domain-containing protein</fullName>
    </submittedName>
</protein>
<reference evidence="3 4" key="1">
    <citation type="submission" date="2020-10" db="EMBL/GenBank/DDBJ databases">
        <title>Whole genome sequence of oil-degrading bacteria Rhodococcus pyridinivorans strain 5Ap.</title>
        <authorList>
            <person name="Akhremchuk A.E."/>
            <person name="Valentovich L.N."/>
            <person name="Charniauskaya M.I."/>
            <person name="Bukliarevich H.A."/>
            <person name="Titok M.A."/>
        </authorList>
    </citation>
    <scope>NUCLEOTIDE SEQUENCE [LARGE SCALE GENOMIC DNA]</scope>
    <source>
        <strain evidence="3 4">5Ap</strain>
    </source>
</reference>
<dbReference type="PANTHER" id="PTHR30204">
    <property type="entry name" value="REDOX-CYCLING DRUG-SENSING TRANSCRIPTIONAL ACTIVATOR SOXR"/>
    <property type="match status" value="1"/>
</dbReference>
<dbReference type="PANTHER" id="PTHR30204:SF90">
    <property type="entry name" value="HTH-TYPE TRANSCRIPTIONAL ACTIVATOR MTA"/>
    <property type="match status" value="1"/>
</dbReference>
<evidence type="ECO:0000259" key="2">
    <source>
        <dbReference type="PROSITE" id="PS50937"/>
    </source>
</evidence>
<dbReference type="InterPro" id="IPR009061">
    <property type="entry name" value="DNA-bd_dom_put_sf"/>
</dbReference>
<evidence type="ECO:0000313" key="4">
    <source>
        <dbReference type="Proteomes" id="UP000593818"/>
    </source>
</evidence>
<dbReference type="InterPro" id="IPR047057">
    <property type="entry name" value="MerR_fam"/>
</dbReference>
<dbReference type="GO" id="GO:0003677">
    <property type="term" value="F:DNA binding"/>
    <property type="evidence" value="ECO:0007669"/>
    <property type="project" value="UniProtKB-KW"/>
</dbReference>
<evidence type="ECO:0000313" key="3">
    <source>
        <dbReference type="EMBL" id="QOV98083.1"/>
    </source>
</evidence>
<sequence length="258" mass="28777">MPATGSGQQTRSGQHWKVGRLAAETGLTVRTLHHYDDIGLVRPSGRTASGHRLYEESDVERLYQVLALRQLGLSLDAIATVTDGDTSLSEILDAHRAYLDDQLAATRTLRAQVEMLSRTVRTSPDASVADFLQVIRGVIEVDDIFERYFDKGQIADLAERRAMLGDDVITAAETSWQELIPRVDAALSSGMDPACSEAQEMARQWMDLLEQFHGGDEGLRDSLYRMHEDNAQQIEQEFCGPSREHIEFITKANEARST</sequence>
<gene>
    <name evidence="3" type="ORF">INP59_19680</name>
</gene>
<dbReference type="Pfam" id="PF13411">
    <property type="entry name" value="MerR_1"/>
    <property type="match status" value="1"/>
</dbReference>
<dbReference type="Pfam" id="PF07739">
    <property type="entry name" value="TipAS"/>
    <property type="match status" value="1"/>
</dbReference>
<dbReference type="Gene3D" id="1.10.1660.10">
    <property type="match status" value="1"/>
</dbReference>
<name>A0A7M2XKZ0_9NOCA</name>